<evidence type="ECO:0000256" key="1">
    <source>
        <dbReference type="ARBA" id="ARBA00005964"/>
    </source>
</evidence>
<gene>
    <name evidence="6" type="ORF">D7S89_11855</name>
</gene>
<dbReference type="Gene3D" id="3.40.50.1820">
    <property type="entry name" value="alpha/beta hydrolase"/>
    <property type="match status" value="1"/>
</dbReference>
<feature type="domain" description="Carboxylesterase type B" evidence="5">
    <location>
        <begin position="55"/>
        <end position="532"/>
    </location>
</feature>
<dbReference type="AlphaFoldDB" id="A0A494XF67"/>
<evidence type="ECO:0000259" key="5">
    <source>
        <dbReference type="Pfam" id="PF00135"/>
    </source>
</evidence>
<dbReference type="InterPro" id="IPR002018">
    <property type="entry name" value="CarbesteraseB"/>
</dbReference>
<dbReference type="InterPro" id="IPR029058">
    <property type="entry name" value="AB_hydrolase_fold"/>
</dbReference>
<keyword evidence="4" id="KW-0812">Transmembrane</keyword>
<dbReference type="PROSITE" id="PS00941">
    <property type="entry name" value="CARBOXYLESTERASE_B_2"/>
    <property type="match status" value="1"/>
</dbReference>
<dbReference type="EC" id="3.1.1.-" evidence="3"/>
<dbReference type="OrthoDB" id="9775851at2"/>
<comment type="similarity">
    <text evidence="1 3">Belongs to the type-B carboxylesterase/lipase family.</text>
</comment>
<sequence length="567" mass="62067">MTPSESRSAAIRAWRTSIPPLVTFAIPALAVAIASLVSVFPRDAHSKTVSIARPQPRVELPAGRIEGSREQADSTQLDVFRGIPYAAAPVGALRWREPQPVERWAGVRDAKRFAPRCMQVALFRDMKFRSDTMSEDCLYLNVWTPARSPDEKLPVLVYFHGGSFSAGDSSEPRYDGASLAARGIVSVTVNYRLGVFGFLTLPQLAQESPHGASGNYGMLDQVAALQWVRENIARFGGDPQKVTIGGESSGAMSVNTHMASPLSRGLFARAIGESGSTFASGTLWSRQKAEKNGQAFVRRLGATSLVALRNVTALDLLRASRGGYKLPMFFWPVVDGYFLTEQPATTFRNGAQAQVPLLVGTNSHEADQAWLEQNRELTPALWRASLTALFRERADEALALYPGVDANEIAHASTTLAGDMALSHGVWRWMDTHRTASHAPVYFYLYTHARPAKRNAPPGAPAEPGAMHASEIEYMLGNLDREPSYAWTADDREVSRLFSGYAVQFVKHGNPNGATLPDWPAVREDQGGLLRQVIDTRTETQIDRSAARHAFLESEFAKGRFTPGAAR</sequence>
<dbReference type="SUPFAM" id="SSF53474">
    <property type="entry name" value="alpha/beta-Hydrolases"/>
    <property type="match status" value="1"/>
</dbReference>
<comment type="caution">
    <text evidence="6">The sequence shown here is derived from an EMBL/GenBank/DDBJ whole genome shotgun (WGS) entry which is preliminary data.</text>
</comment>
<evidence type="ECO:0000313" key="7">
    <source>
        <dbReference type="Proteomes" id="UP000280434"/>
    </source>
</evidence>
<dbReference type="PANTHER" id="PTHR43918:SF4">
    <property type="entry name" value="CARBOXYLIC ESTER HYDROLASE"/>
    <property type="match status" value="1"/>
</dbReference>
<keyword evidence="7" id="KW-1185">Reference proteome</keyword>
<organism evidence="6 7">
    <name type="scientific">Trinickia fusca</name>
    <dbReference type="NCBI Taxonomy" id="2419777"/>
    <lineage>
        <taxon>Bacteria</taxon>
        <taxon>Pseudomonadati</taxon>
        <taxon>Pseudomonadota</taxon>
        <taxon>Betaproteobacteria</taxon>
        <taxon>Burkholderiales</taxon>
        <taxon>Burkholderiaceae</taxon>
        <taxon>Trinickia</taxon>
    </lineage>
</organism>
<keyword evidence="4" id="KW-1133">Transmembrane helix</keyword>
<evidence type="ECO:0000313" key="6">
    <source>
        <dbReference type="EMBL" id="RKP49447.1"/>
    </source>
</evidence>
<dbReference type="Proteomes" id="UP000280434">
    <property type="component" value="Unassembled WGS sequence"/>
</dbReference>
<dbReference type="RefSeq" id="WP_121277836.1">
    <property type="nucleotide sequence ID" value="NZ_RBZV01000003.1"/>
</dbReference>
<dbReference type="InterPro" id="IPR019819">
    <property type="entry name" value="Carboxylesterase_B_CS"/>
</dbReference>
<dbReference type="GO" id="GO:0052689">
    <property type="term" value="F:carboxylic ester hydrolase activity"/>
    <property type="evidence" value="ECO:0007669"/>
    <property type="project" value="TreeGrafter"/>
</dbReference>
<name>A0A494XF67_9BURK</name>
<evidence type="ECO:0000256" key="2">
    <source>
        <dbReference type="ARBA" id="ARBA00022801"/>
    </source>
</evidence>
<reference evidence="6 7" key="1">
    <citation type="submission" date="2018-10" db="EMBL/GenBank/DDBJ databases">
        <title>Paraburkholderia sp. 7MK8-2, isolated from soil.</title>
        <authorList>
            <person name="Gao Z.-H."/>
            <person name="Qiu L.-H."/>
        </authorList>
    </citation>
    <scope>NUCLEOTIDE SEQUENCE [LARGE SCALE GENOMIC DNA]</scope>
    <source>
        <strain evidence="6 7">7MK8-2</strain>
    </source>
</reference>
<dbReference type="EMBL" id="RBZV01000003">
    <property type="protein sequence ID" value="RKP49447.1"/>
    <property type="molecule type" value="Genomic_DNA"/>
</dbReference>
<keyword evidence="2 3" id="KW-0378">Hydrolase</keyword>
<proteinExistence type="inferred from homology"/>
<dbReference type="PROSITE" id="PS00122">
    <property type="entry name" value="CARBOXYLESTERASE_B_1"/>
    <property type="match status" value="1"/>
</dbReference>
<protein>
    <recommendedName>
        <fullName evidence="3">Carboxylic ester hydrolase</fullName>
        <ecNumber evidence="3">3.1.1.-</ecNumber>
    </recommendedName>
</protein>
<feature type="transmembrane region" description="Helical" evidence="4">
    <location>
        <begin position="21"/>
        <end position="40"/>
    </location>
</feature>
<accession>A0A494XF67</accession>
<dbReference type="InterPro" id="IPR019826">
    <property type="entry name" value="Carboxylesterase_B_AS"/>
</dbReference>
<keyword evidence="4" id="KW-0472">Membrane</keyword>
<dbReference type="PANTHER" id="PTHR43918">
    <property type="entry name" value="ACETYLCHOLINESTERASE"/>
    <property type="match status" value="1"/>
</dbReference>
<evidence type="ECO:0000256" key="3">
    <source>
        <dbReference type="RuleBase" id="RU361235"/>
    </source>
</evidence>
<dbReference type="Pfam" id="PF00135">
    <property type="entry name" value="COesterase"/>
    <property type="match status" value="1"/>
</dbReference>
<dbReference type="InterPro" id="IPR050654">
    <property type="entry name" value="AChE-related_enzymes"/>
</dbReference>
<evidence type="ECO:0000256" key="4">
    <source>
        <dbReference type="SAM" id="Phobius"/>
    </source>
</evidence>